<dbReference type="AlphaFoldDB" id="A0A366HD60"/>
<dbReference type="InterPro" id="IPR012348">
    <property type="entry name" value="RNR-like"/>
</dbReference>
<feature type="signal peptide" evidence="1">
    <location>
        <begin position="1"/>
        <end position="20"/>
    </location>
</feature>
<keyword evidence="1" id="KW-0732">Signal</keyword>
<accession>A0A366HD60</accession>
<dbReference type="Gene3D" id="1.10.620.20">
    <property type="entry name" value="Ribonucleotide Reductase, subunit A"/>
    <property type="match status" value="1"/>
</dbReference>
<dbReference type="EMBL" id="QNRR01000008">
    <property type="protein sequence ID" value="RBP40346.1"/>
    <property type="molecule type" value="Genomic_DNA"/>
</dbReference>
<dbReference type="OrthoDB" id="200209at2"/>
<name>A0A366HD60_9BACT</name>
<evidence type="ECO:0000313" key="2">
    <source>
        <dbReference type="EMBL" id="RBP40346.1"/>
    </source>
</evidence>
<protein>
    <recommendedName>
        <fullName evidence="4">TRASH domain-containing protein</fullName>
    </recommendedName>
</protein>
<evidence type="ECO:0000256" key="1">
    <source>
        <dbReference type="SAM" id="SignalP"/>
    </source>
</evidence>
<dbReference type="RefSeq" id="WP_113960221.1">
    <property type="nucleotide sequence ID" value="NZ_QNRR01000008.1"/>
</dbReference>
<organism evidence="2 3">
    <name type="scientific">Roseimicrobium gellanilyticum</name>
    <dbReference type="NCBI Taxonomy" id="748857"/>
    <lineage>
        <taxon>Bacteria</taxon>
        <taxon>Pseudomonadati</taxon>
        <taxon>Verrucomicrobiota</taxon>
        <taxon>Verrucomicrobiia</taxon>
        <taxon>Verrucomicrobiales</taxon>
        <taxon>Verrucomicrobiaceae</taxon>
        <taxon>Roseimicrobium</taxon>
    </lineage>
</organism>
<reference evidence="2 3" key="1">
    <citation type="submission" date="2018-06" db="EMBL/GenBank/DDBJ databases">
        <title>Genomic Encyclopedia of Type Strains, Phase IV (KMG-IV): sequencing the most valuable type-strain genomes for metagenomic binning, comparative biology and taxonomic classification.</title>
        <authorList>
            <person name="Goeker M."/>
        </authorList>
    </citation>
    <scope>NUCLEOTIDE SEQUENCE [LARGE SCALE GENOMIC DNA]</scope>
    <source>
        <strain evidence="2 3">DSM 25532</strain>
    </source>
</reference>
<proteinExistence type="predicted"/>
<evidence type="ECO:0000313" key="3">
    <source>
        <dbReference type="Proteomes" id="UP000253426"/>
    </source>
</evidence>
<comment type="caution">
    <text evidence="2">The sequence shown here is derived from an EMBL/GenBank/DDBJ whole genome shotgun (WGS) entry which is preliminary data.</text>
</comment>
<dbReference type="GO" id="GO:0016491">
    <property type="term" value="F:oxidoreductase activity"/>
    <property type="evidence" value="ECO:0007669"/>
    <property type="project" value="InterPro"/>
</dbReference>
<sequence>MKLTLTFLSTLLLTVGLTHAEDKKPTGVPATYPLTKCVVSDEPLGEMGKPVKVSHGGTDVYLCCKSCIEDFEKEPAKFVEKVKKAEKK</sequence>
<evidence type="ECO:0008006" key="4">
    <source>
        <dbReference type="Google" id="ProtNLM"/>
    </source>
</evidence>
<gene>
    <name evidence="2" type="ORF">DES53_10852</name>
</gene>
<dbReference type="Proteomes" id="UP000253426">
    <property type="component" value="Unassembled WGS sequence"/>
</dbReference>
<feature type="chain" id="PRO_5016794619" description="TRASH domain-containing protein" evidence="1">
    <location>
        <begin position="21"/>
        <end position="88"/>
    </location>
</feature>
<keyword evidence="3" id="KW-1185">Reference proteome</keyword>